<feature type="non-terminal residue" evidence="2">
    <location>
        <position position="262"/>
    </location>
</feature>
<feature type="transmembrane region" description="Helical" evidence="1">
    <location>
        <begin position="240"/>
        <end position="261"/>
    </location>
</feature>
<keyword evidence="1" id="KW-0472">Membrane</keyword>
<dbReference type="PANTHER" id="PTHR33538:SF2">
    <property type="entry name" value="PROTEIN GAMETE EXPRESSED 1"/>
    <property type="match status" value="1"/>
</dbReference>
<sequence>MRQKSKMHCLKMKIFVLGLISVAVLLSTTGFQTGIDGSRYDEGRKQFELVQEKSQMPKYGQCWRDAMMFIESGCRRLDDVVQTRLALYYLNCFLQIQGRSVYPCSEDSPLESCVEYMNDADRGSFATFFAHTQDMCYFLQAQVWQQHTENTISRLESSSSNVAEQLESSHRIQQDIVNSQNVSLQNQEKLMHHAQNLSDTINISSQNVHSLFEDLKKSTIEQQHIIGGLSTQLVRLQTTIFGEISGFYSLFYYILSVFICYL</sequence>
<reference evidence="2" key="1">
    <citation type="submission" date="2014-12" db="EMBL/GenBank/DDBJ databases">
        <title>Insight into the proteome of Arion vulgaris.</title>
        <authorList>
            <person name="Aradska J."/>
            <person name="Bulat T."/>
            <person name="Smidak R."/>
            <person name="Sarate P."/>
            <person name="Gangsoo J."/>
            <person name="Sialana F."/>
            <person name="Bilban M."/>
            <person name="Lubec G."/>
        </authorList>
    </citation>
    <scope>NUCLEOTIDE SEQUENCE</scope>
    <source>
        <tissue evidence="2">Skin</tissue>
    </source>
</reference>
<evidence type="ECO:0000256" key="1">
    <source>
        <dbReference type="SAM" id="Phobius"/>
    </source>
</evidence>
<organism evidence="2">
    <name type="scientific">Arion vulgaris</name>
    <dbReference type="NCBI Taxonomy" id="1028688"/>
    <lineage>
        <taxon>Eukaryota</taxon>
        <taxon>Metazoa</taxon>
        <taxon>Spiralia</taxon>
        <taxon>Lophotrochozoa</taxon>
        <taxon>Mollusca</taxon>
        <taxon>Gastropoda</taxon>
        <taxon>Heterobranchia</taxon>
        <taxon>Euthyneura</taxon>
        <taxon>Panpulmonata</taxon>
        <taxon>Eupulmonata</taxon>
        <taxon>Stylommatophora</taxon>
        <taxon>Helicina</taxon>
        <taxon>Arionoidea</taxon>
        <taxon>Arionidae</taxon>
        <taxon>Arion</taxon>
    </lineage>
</organism>
<evidence type="ECO:0000313" key="2">
    <source>
        <dbReference type="EMBL" id="CEK63014.1"/>
    </source>
</evidence>
<accession>A0A0B6Z348</accession>
<gene>
    <name evidence="2" type="primary">ORF46821</name>
</gene>
<keyword evidence="1" id="KW-0812">Transmembrane</keyword>
<dbReference type="InterPro" id="IPR040346">
    <property type="entry name" value="GEX1/Brambleberry"/>
</dbReference>
<dbReference type="EMBL" id="HACG01016149">
    <property type="protein sequence ID" value="CEK63014.1"/>
    <property type="molecule type" value="Transcribed_RNA"/>
</dbReference>
<proteinExistence type="predicted"/>
<protein>
    <submittedName>
        <fullName evidence="2">Uncharacterized protein</fullName>
    </submittedName>
</protein>
<name>A0A0B6Z348_9EUPU</name>
<dbReference type="AlphaFoldDB" id="A0A0B6Z348"/>
<dbReference type="PANTHER" id="PTHR33538">
    <property type="entry name" value="PROTEIN GAMETE EXPRESSED 1"/>
    <property type="match status" value="1"/>
</dbReference>
<keyword evidence="1" id="KW-1133">Transmembrane helix</keyword>